<dbReference type="EMBL" id="CP047656">
    <property type="protein sequence ID" value="QHJ13004.1"/>
    <property type="molecule type" value="Genomic_DNA"/>
</dbReference>
<keyword evidence="1" id="KW-0678">Repressor</keyword>
<dbReference type="KEGG" id="pmes:FX988_03262"/>
<evidence type="ECO:0000259" key="5">
    <source>
        <dbReference type="PROSITE" id="PS50932"/>
    </source>
</evidence>
<dbReference type="InterPro" id="IPR010982">
    <property type="entry name" value="Lambda_DNA-bd_dom_sf"/>
</dbReference>
<dbReference type="Gene3D" id="3.40.50.2300">
    <property type="match status" value="2"/>
</dbReference>
<dbReference type="Gene3D" id="1.10.260.40">
    <property type="entry name" value="lambda repressor-like DNA-binding domains"/>
    <property type="match status" value="1"/>
</dbReference>
<dbReference type="SUPFAM" id="SSF47413">
    <property type="entry name" value="lambda repressor-like DNA-binding domains"/>
    <property type="match status" value="1"/>
</dbReference>
<gene>
    <name evidence="6" type="ORF">FX988_03262</name>
</gene>
<accession>A0A857JR20</accession>
<proteinExistence type="predicted"/>
<protein>
    <submittedName>
        <fullName evidence="6">Ribose operon repressor</fullName>
    </submittedName>
</protein>
<dbReference type="Pfam" id="PF00356">
    <property type="entry name" value="LacI"/>
    <property type="match status" value="1"/>
</dbReference>
<dbReference type="Proteomes" id="UP000464524">
    <property type="component" value="Chromosome"/>
</dbReference>
<dbReference type="GO" id="GO:0003700">
    <property type="term" value="F:DNA-binding transcription factor activity"/>
    <property type="evidence" value="ECO:0007669"/>
    <property type="project" value="TreeGrafter"/>
</dbReference>
<dbReference type="SUPFAM" id="SSF53822">
    <property type="entry name" value="Periplasmic binding protein-like I"/>
    <property type="match status" value="1"/>
</dbReference>
<dbReference type="Pfam" id="PF13377">
    <property type="entry name" value="Peripla_BP_3"/>
    <property type="match status" value="1"/>
</dbReference>
<keyword evidence="4" id="KW-0804">Transcription</keyword>
<keyword evidence="3" id="KW-0238">DNA-binding</keyword>
<organism evidence="6 7">
    <name type="scientific">Paraglaciecola mesophila</name>
    <dbReference type="NCBI Taxonomy" id="197222"/>
    <lineage>
        <taxon>Bacteria</taxon>
        <taxon>Pseudomonadati</taxon>
        <taxon>Pseudomonadota</taxon>
        <taxon>Gammaproteobacteria</taxon>
        <taxon>Alteromonadales</taxon>
        <taxon>Alteromonadaceae</taxon>
        <taxon>Paraglaciecola</taxon>
    </lineage>
</organism>
<evidence type="ECO:0000313" key="7">
    <source>
        <dbReference type="Proteomes" id="UP000464524"/>
    </source>
</evidence>
<keyword evidence="2" id="KW-0805">Transcription regulation</keyword>
<dbReference type="AlphaFoldDB" id="A0A857JR20"/>
<dbReference type="GO" id="GO:0000976">
    <property type="term" value="F:transcription cis-regulatory region binding"/>
    <property type="evidence" value="ECO:0007669"/>
    <property type="project" value="TreeGrafter"/>
</dbReference>
<dbReference type="PANTHER" id="PTHR30146:SF148">
    <property type="entry name" value="HTH-TYPE TRANSCRIPTIONAL REPRESSOR PURR-RELATED"/>
    <property type="match status" value="1"/>
</dbReference>
<dbReference type="InterPro" id="IPR046335">
    <property type="entry name" value="LacI/GalR-like_sensor"/>
</dbReference>
<evidence type="ECO:0000256" key="3">
    <source>
        <dbReference type="ARBA" id="ARBA00023125"/>
    </source>
</evidence>
<evidence type="ECO:0000256" key="4">
    <source>
        <dbReference type="ARBA" id="ARBA00023163"/>
    </source>
</evidence>
<dbReference type="PANTHER" id="PTHR30146">
    <property type="entry name" value="LACI-RELATED TRANSCRIPTIONAL REPRESSOR"/>
    <property type="match status" value="1"/>
</dbReference>
<dbReference type="CDD" id="cd01392">
    <property type="entry name" value="HTH_LacI"/>
    <property type="match status" value="1"/>
</dbReference>
<evidence type="ECO:0000256" key="1">
    <source>
        <dbReference type="ARBA" id="ARBA00022491"/>
    </source>
</evidence>
<dbReference type="InterPro" id="IPR028082">
    <property type="entry name" value="Peripla_BP_I"/>
</dbReference>
<dbReference type="InterPro" id="IPR000843">
    <property type="entry name" value="HTH_LacI"/>
</dbReference>
<feature type="domain" description="HTH lacI-type" evidence="5">
    <location>
        <begin position="18"/>
        <end position="73"/>
    </location>
</feature>
<dbReference type="PROSITE" id="PS00356">
    <property type="entry name" value="HTH_LACI_1"/>
    <property type="match status" value="1"/>
</dbReference>
<keyword evidence="7" id="KW-1185">Reference proteome</keyword>
<dbReference type="PROSITE" id="PS50932">
    <property type="entry name" value="HTH_LACI_2"/>
    <property type="match status" value="1"/>
</dbReference>
<evidence type="ECO:0000256" key="2">
    <source>
        <dbReference type="ARBA" id="ARBA00023015"/>
    </source>
</evidence>
<dbReference type="SMART" id="SM00354">
    <property type="entry name" value="HTH_LACI"/>
    <property type="match status" value="1"/>
</dbReference>
<dbReference type="CDD" id="cd19977">
    <property type="entry name" value="PBP1_EndR-like"/>
    <property type="match status" value="1"/>
</dbReference>
<evidence type="ECO:0000313" key="6">
    <source>
        <dbReference type="EMBL" id="QHJ13004.1"/>
    </source>
</evidence>
<name>A0A857JR20_9ALTE</name>
<sequence>MSICSEIRDLFETFMAKIKLIDVANLAGVSKSTVSQYLNGRFEYMSEKTKERIRLAVDKLSYVPNPIARSLKLDETKTIGVIVRDITGFDTSRTIRGIDDYCKTSNYNVLIYNTDVDPEIEARSLEALYQSRVDGILIAATGENTALINKYIANGLPIVNFQLEHEGNEKSIIISDYRKAAFEATEYLIKQGHRRICFVTQDFTKVKSRKDRYLGYIDALMHYQLPVDQQLIQYWQRDAGFARSPLTVLNESNPPTAFFTQHMPITTELLSALNKAKVTIPDDVSLLGFDDIPMAEFFNVPITVITQNPYQIGREATKLLLNNIKNPGLSPQRIMLPCSLMERLSCKRILPNL</sequence>
<reference evidence="6 7" key="1">
    <citation type="submission" date="2019-12" db="EMBL/GenBank/DDBJ databases">
        <title>Genome sequencing and assembly of endphytes of Porphyra tenera.</title>
        <authorList>
            <person name="Park J.M."/>
            <person name="Shin R."/>
            <person name="Jo S.H."/>
        </authorList>
    </citation>
    <scope>NUCLEOTIDE SEQUENCE [LARGE SCALE GENOMIC DNA]</scope>
    <source>
        <strain evidence="6 7">GPM4</strain>
    </source>
</reference>